<feature type="chain" id="PRO_5043394091" evidence="1">
    <location>
        <begin position="22"/>
        <end position="272"/>
    </location>
</feature>
<protein>
    <submittedName>
        <fullName evidence="2">Fibrinogen-related molecule</fullName>
    </submittedName>
</protein>
<keyword evidence="1" id="KW-0732">Signal</keyword>
<evidence type="ECO:0000313" key="3">
    <source>
        <dbReference type="Proteomes" id="UP000735302"/>
    </source>
</evidence>
<evidence type="ECO:0000256" key="1">
    <source>
        <dbReference type="SAM" id="SignalP"/>
    </source>
</evidence>
<accession>A0AAV3YYG8</accession>
<reference evidence="2 3" key="1">
    <citation type="journal article" date="2021" name="Elife">
        <title>Chloroplast acquisition without the gene transfer in kleptoplastic sea slugs, Plakobranchus ocellatus.</title>
        <authorList>
            <person name="Maeda T."/>
            <person name="Takahashi S."/>
            <person name="Yoshida T."/>
            <person name="Shimamura S."/>
            <person name="Takaki Y."/>
            <person name="Nagai Y."/>
            <person name="Toyoda A."/>
            <person name="Suzuki Y."/>
            <person name="Arimoto A."/>
            <person name="Ishii H."/>
            <person name="Satoh N."/>
            <person name="Nishiyama T."/>
            <person name="Hasebe M."/>
            <person name="Maruyama T."/>
            <person name="Minagawa J."/>
            <person name="Obokata J."/>
            <person name="Shigenobu S."/>
        </authorList>
    </citation>
    <scope>NUCLEOTIDE SEQUENCE [LARGE SCALE GENOMIC DNA]</scope>
</reference>
<dbReference type="AlphaFoldDB" id="A0AAV3YYG8"/>
<feature type="signal peptide" evidence="1">
    <location>
        <begin position="1"/>
        <end position="21"/>
    </location>
</feature>
<dbReference type="EMBL" id="BLXT01001716">
    <property type="protein sequence ID" value="GFN87557.1"/>
    <property type="molecule type" value="Genomic_DNA"/>
</dbReference>
<sequence>MFFSLARVVAAILILPTPITAQCFTNGRVGENSGCQYKCHCEGDAACDRDTGACQGKCDPQWFGPACQYASLNFAPSEQLAWLTDNDDETCNDGSRPVQSITVRLDTPQRLSWVRVMVNESDHLRQFQLTYRTESSRGFSSCPSGQSAKVNDFTLDISCPTVEVVSELKLSGSGVTALCSLYISDGNNLTQPETGTIFVTRYARLVIPIPTYGACNQTPNRLSKAARSIRNVKHLTTFDPKGMPCNIYFPHEITTTLQGSTEASFLRPGENN</sequence>
<keyword evidence="3" id="KW-1185">Reference proteome</keyword>
<proteinExistence type="predicted"/>
<organism evidence="2 3">
    <name type="scientific">Plakobranchus ocellatus</name>
    <dbReference type="NCBI Taxonomy" id="259542"/>
    <lineage>
        <taxon>Eukaryota</taxon>
        <taxon>Metazoa</taxon>
        <taxon>Spiralia</taxon>
        <taxon>Lophotrochozoa</taxon>
        <taxon>Mollusca</taxon>
        <taxon>Gastropoda</taxon>
        <taxon>Heterobranchia</taxon>
        <taxon>Euthyneura</taxon>
        <taxon>Panpulmonata</taxon>
        <taxon>Sacoglossa</taxon>
        <taxon>Placobranchoidea</taxon>
        <taxon>Plakobranchidae</taxon>
        <taxon>Plakobranchus</taxon>
    </lineage>
</organism>
<name>A0AAV3YYG8_9GAST</name>
<comment type="caution">
    <text evidence="2">The sequence shown here is derived from an EMBL/GenBank/DDBJ whole genome shotgun (WGS) entry which is preliminary data.</text>
</comment>
<evidence type="ECO:0000313" key="2">
    <source>
        <dbReference type="EMBL" id="GFN87557.1"/>
    </source>
</evidence>
<dbReference type="Proteomes" id="UP000735302">
    <property type="component" value="Unassembled WGS sequence"/>
</dbReference>
<gene>
    <name evidence="2" type="ORF">PoB_001406300</name>
</gene>